<dbReference type="Proteomes" id="UP000675781">
    <property type="component" value="Unassembled WGS sequence"/>
</dbReference>
<name>A0A941ISH5_9ACTN</name>
<gene>
    <name evidence="2" type="ORF">KDL01_08140</name>
</gene>
<feature type="region of interest" description="Disordered" evidence="1">
    <location>
        <begin position="119"/>
        <end position="142"/>
    </location>
</feature>
<evidence type="ECO:0000256" key="1">
    <source>
        <dbReference type="SAM" id="MobiDB-lite"/>
    </source>
</evidence>
<proteinExistence type="predicted"/>
<feature type="compositionally biased region" description="Acidic residues" evidence="1">
    <location>
        <begin position="202"/>
        <end position="213"/>
    </location>
</feature>
<keyword evidence="3" id="KW-1185">Reference proteome</keyword>
<accession>A0A941ISH5</accession>
<reference evidence="2" key="1">
    <citation type="submission" date="2021-04" db="EMBL/GenBank/DDBJ databases">
        <title>Genome based classification of Actinospica acidithermotolerans sp. nov., an actinobacterium isolated from an Indonesian hot spring.</title>
        <authorList>
            <person name="Kusuma A.B."/>
            <person name="Putra K.E."/>
            <person name="Nafisah S."/>
            <person name="Loh J."/>
            <person name="Nouioui I."/>
            <person name="Goodfellow M."/>
        </authorList>
    </citation>
    <scope>NUCLEOTIDE SEQUENCE</scope>
    <source>
        <strain evidence="2">CSCA 57</strain>
    </source>
</reference>
<organism evidence="2 3">
    <name type="scientific">Actinospica durhamensis</name>
    <dbReference type="NCBI Taxonomy" id="1508375"/>
    <lineage>
        <taxon>Bacteria</taxon>
        <taxon>Bacillati</taxon>
        <taxon>Actinomycetota</taxon>
        <taxon>Actinomycetes</taxon>
        <taxon>Catenulisporales</taxon>
        <taxon>Actinospicaceae</taxon>
        <taxon>Actinospica</taxon>
    </lineage>
</organism>
<sequence length="238" mass="26593">MGFFDAFPVPEPPEPPRRAPARAWRDPGRNVMPVTLVVDGLLVRRPEFAVFLNDFRVYRSGFAFAVNVLRKPRRPGEDHDRRTESPFDHPRRVLGSEAKVRRDLQFGVRFADGRGAAIGPGLVPPHARGSRPEPPLISMRGGHGGNGYWQQALWVWGLPEEGDVDLVYSWAAEDVAEARLSLDGDALREGAGRAAVLWEETEELEEQLDEPEEPEGRQESKVRQTTAQQAKEDGDAAR</sequence>
<feature type="region of interest" description="Disordered" evidence="1">
    <location>
        <begin position="1"/>
        <end position="22"/>
    </location>
</feature>
<protein>
    <submittedName>
        <fullName evidence="2">Uncharacterized protein</fullName>
    </submittedName>
</protein>
<feature type="region of interest" description="Disordered" evidence="1">
    <location>
        <begin position="202"/>
        <end position="238"/>
    </location>
</feature>
<dbReference type="AlphaFoldDB" id="A0A941ISH5"/>
<evidence type="ECO:0000313" key="2">
    <source>
        <dbReference type="EMBL" id="MBR7833231.1"/>
    </source>
</evidence>
<comment type="caution">
    <text evidence="2">The sequence shown here is derived from an EMBL/GenBank/DDBJ whole genome shotgun (WGS) entry which is preliminary data.</text>
</comment>
<dbReference type="EMBL" id="JAGSOG010000025">
    <property type="protein sequence ID" value="MBR7833231.1"/>
    <property type="molecule type" value="Genomic_DNA"/>
</dbReference>
<evidence type="ECO:0000313" key="3">
    <source>
        <dbReference type="Proteomes" id="UP000675781"/>
    </source>
</evidence>
<dbReference type="RefSeq" id="WP_212527754.1">
    <property type="nucleotide sequence ID" value="NZ_JAGSOG010000025.1"/>
</dbReference>